<feature type="transmembrane region" description="Helical" evidence="7">
    <location>
        <begin position="73"/>
        <end position="95"/>
    </location>
</feature>
<dbReference type="RefSeq" id="WP_093248019.1">
    <property type="nucleotide sequence ID" value="NZ_FNGP01000001.1"/>
</dbReference>
<feature type="domain" description="Mechanosensitive ion channel MscS" evidence="8">
    <location>
        <begin position="120"/>
        <end position="182"/>
    </location>
</feature>
<evidence type="ECO:0000256" key="7">
    <source>
        <dbReference type="SAM" id="Phobius"/>
    </source>
</evidence>
<dbReference type="Gene3D" id="3.30.70.100">
    <property type="match status" value="1"/>
</dbReference>
<keyword evidence="5 7" id="KW-1133">Transmembrane helix</keyword>
<proteinExistence type="inferred from homology"/>
<dbReference type="GO" id="GO:0008381">
    <property type="term" value="F:mechanosensitive monoatomic ion channel activity"/>
    <property type="evidence" value="ECO:0007669"/>
    <property type="project" value="InterPro"/>
</dbReference>
<dbReference type="PANTHER" id="PTHR30460">
    <property type="entry name" value="MODERATE CONDUCTANCE MECHANOSENSITIVE CHANNEL YBIO"/>
    <property type="match status" value="1"/>
</dbReference>
<dbReference type="InterPro" id="IPR049142">
    <property type="entry name" value="MS_channel_1st"/>
</dbReference>
<evidence type="ECO:0000256" key="1">
    <source>
        <dbReference type="ARBA" id="ARBA00004651"/>
    </source>
</evidence>
<dbReference type="AlphaFoldDB" id="A0A1G9H9R1"/>
<evidence type="ECO:0000259" key="8">
    <source>
        <dbReference type="Pfam" id="PF00924"/>
    </source>
</evidence>
<evidence type="ECO:0000313" key="11">
    <source>
        <dbReference type="EMBL" id="SDL09627.1"/>
    </source>
</evidence>
<evidence type="ECO:0000256" key="2">
    <source>
        <dbReference type="ARBA" id="ARBA00008017"/>
    </source>
</evidence>
<dbReference type="InterPro" id="IPR023408">
    <property type="entry name" value="MscS_beta-dom_sf"/>
</dbReference>
<dbReference type="InterPro" id="IPR006685">
    <property type="entry name" value="MscS_channel_2nd"/>
</dbReference>
<sequence length="286" mass="30448">MEDLTTGLLKASTVVLIAFVLRVVLAFAIRRVTAFLLAKPPEGLQKFSDRASALLGTDTQNLRHQQRVKTLGSLLRSVADVVLVVVTLLTVLAIFDIPMAPLLASAGIGGVAIGFGAQSLVKDYLSGIFMLVEDQFGVGDLVKIDAITGTVEEVTLRVTKVRDASGTLWYIRNGEVLNLGNVSQGTTSVIVDIVIAADEDPDRAIAVLREAVAGLNEEEQFSGSVLEPPNVLGVGSLDGARMTLQISLKTAPNQQWAPMRAIRQRAQQALADAGIRGPKLPWGSQT</sequence>
<name>A0A1G9H9R1_9ACTN</name>
<keyword evidence="6 7" id="KW-0472">Membrane</keyword>
<dbReference type="SUPFAM" id="SSF82689">
    <property type="entry name" value="Mechanosensitive channel protein MscS (YggB), C-terminal domain"/>
    <property type="match status" value="1"/>
</dbReference>
<comment type="subcellular location">
    <subcellularLocation>
        <location evidence="1">Cell membrane</location>
        <topology evidence="1">Multi-pass membrane protein</topology>
    </subcellularLocation>
</comment>
<keyword evidence="3" id="KW-1003">Cell membrane</keyword>
<organism evidence="11 12">
    <name type="scientific">Tessaracoccus oleiagri</name>
    <dbReference type="NCBI Taxonomy" id="686624"/>
    <lineage>
        <taxon>Bacteria</taxon>
        <taxon>Bacillati</taxon>
        <taxon>Actinomycetota</taxon>
        <taxon>Actinomycetes</taxon>
        <taxon>Propionibacteriales</taxon>
        <taxon>Propionibacteriaceae</taxon>
        <taxon>Tessaracoccus</taxon>
    </lineage>
</organism>
<dbReference type="InterPro" id="IPR049278">
    <property type="entry name" value="MS_channel_C"/>
</dbReference>
<evidence type="ECO:0000259" key="9">
    <source>
        <dbReference type="Pfam" id="PF21082"/>
    </source>
</evidence>
<gene>
    <name evidence="11" type="ORF">SAMN04488242_0169</name>
</gene>
<dbReference type="EMBL" id="FNGP01000001">
    <property type="protein sequence ID" value="SDL09627.1"/>
    <property type="molecule type" value="Genomic_DNA"/>
</dbReference>
<dbReference type="PANTHER" id="PTHR30460:SF0">
    <property type="entry name" value="MODERATE CONDUCTANCE MECHANOSENSITIVE CHANNEL YBIO"/>
    <property type="match status" value="1"/>
</dbReference>
<feature type="transmembrane region" description="Helical" evidence="7">
    <location>
        <begin position="12"/>
        <end position="29"/>
    </location>
</feature>
<evidence type="ECO:0000256" key="3">
    <source>
        <dbReference type="ARBA" id="ARBA00022475"/>
    </source>
</evidence>
<dbReference type="InterPro" id="IPR045276">
    <property type="entry name" value="YbiO_bact"/>
</dbReference>
<dbReference type="FunFam" id="2.30.30.60:FF:000001">
    <property type="entry name" value="MscS Mechanosensitive ion channel"/>
    <property type="match status" value="1"/>
</dbReference>
<dbReference type="SUPFAM" id="SSF82861">
    <property type="entry name" value="Mechanosensitive channel protein MscS (YggB), transmembrane region"/>
    <property type="match status" value="1"/>
</dbReference>
<dbReference type="STRING" id="686624.SAMN04488242_0169"/>
<dbReference type="Proteomes" id="UP000199475">
    <property type="component" value="Unassembled WGS sequence"/>
</dbReference>
<dbReference type="Pfam" id="PF00924">
    <property type="entry name" value="MS_channel_2nd"/>
    <property type="match status" value="1"/>
</dbReference>
<keyword evidence="12" id="KW-1185">Reference proteome</keyword>
<dbReference type="InterPro" id="IPR011014">
    <property type="entry name" value="MscS_channel_TM-2"/>
</dbReference>
<dbReference type="OrthoDB" id="4638917at2"/>
<dbReference type="Gene3D" id="1.10.287.1260">
    <property type="match status" value="1"/>
</dbReference>
<accession>A0A1G9H9R1</accession>
<evidence type="ECO:0000256" key="6">
    <source>
        <dbReference type="ARBA" id="ARBA00023136"/>
    </source>
</evidence>
<evidence type="ECO:0000313" key="12">
    <source>
        <dbReference type="Proteomes" id="UP000199475"/>
    </source>
</evidence>
<dbReference type="Pfam" id="PF21088">
    <property type="entry name" value="MS_channel_1st"/>
    <property type="match status" value="1"/>
</dbReference>
<dbReference type="Gene3D" id="2.30.30.60">
    <property type="match status" value="1"/>
</dbReference>
<feature type="domain" description="Mechanosensitive ion channel MscS C-terminal" evidence="9">
    <location>
        <begin position="190"/>
        <end position="276"/>
    </location>
</feature>
<evidence type="ECO:0000259" key="10">
    <source>
        <dbReference type="Pfam" id="PF21088"/>
    </source>
</evidence>
<evidence type="ECO:0000256" key="5">
    <source>
        <dbReference type="ARBA" id="ARBA00022989"/>
    </source>
</evidence>
<reference evidence="11 12" key="1">
    <citation type="submission" date="2016-10" db="EMBL/GenBank/DDBJ databases">
        <authorList>
            <person name="de Groot N.N."/>
        </authorList>
    </citation>
    <scope>NUCLEOTIDE SEQUENCE [LARGE SCALE GENOMIC DNA]</scope>
    <source>
        <strain evidence="11 12">CGMCC 1.9159</strain>
    </source>
</reference>
<dbReference type="SUPFAM" id="SSF50182">
    <property type="entry name" value="Sm-like ribonucleoproteins"/>
    <property type="match status" value="1"/>
</dbReference>
<keyword evidence="4 7" id="KW-0812">Transmembrane</keyword>
<feature type="domain" description="Mechanosensitive ion channel transmembrane helices 2/3" evidence="10">
    <location>
        <begin position="81"/>
        <end position="118"/>
    </location>
</feature>
<protein>
    <submittedName>
        <fullName evidence="11">Small conductance mechanosensitive channel</fullName>
    </submittedName>
</protein>
<evidence type="ECO:0000256" key="4">
    <source>
        <dbReference type="ARBA" id="ARBA00022692"/>
    </source>
</evidence>
<dbReference type="InterPro" id="IPR011066">
    <property type="entry name" value="MscS_channel_C_sf"/>
</dbReference>
<feature type="transmembrane region" description="Helical" evidence="7">
    <location>
        <begin position="101"/>
        <end position="121"/>
    </location>
</feature>
<dbReference type="Pfam" id="PF21082">
    <property type="entry name" value="MS_channel_3rd"/>
    <property type="match status" value="1"/>
</dbReference>
<dbReference type="GO" id="GO:0005886">
    <property type="term" value="C:plasma membrane"/>
    <property type="evidence" value="ECO:0007669"/>
    <property type="project" value="UniProtKB-SubCell"/>
</dbReference>
<dbReference type="InterPro" id="IPR010920">
    <property type="entry name" value="LSM_dom_sf"/>
</dbReference>
<comment type="similarity">
    <text evidence="2">Belongs to the MscS (TC 1.A.23) family.</text>
</comment>